<dbReference type="EMBL" id="JACEIK010068335">
    <property type="protein sequence ID" value="MCE5167247.1"/>
    <property type="molecule type" value="Genomic_DNA"/>
</dbReference>
<organism evidence="2 3">
    <name type="scientific">Datura stramonium</name>
    <name type="common">Jimsonweed</name>
    <name type="synonym">Common thornapple</name>
    <dbReference type="NCBI Taxonomy" id="4076"/>
    <lineage>
        <taxon>Eukaryota</taxon>
        <taxon>Viridiplantae</taxon>
        <taxon>Streptophyta</taxon>
        <taxon>Embryophyta</taxon>
        <taxon>Tracheophyta</taxon>
        <taxon>Spermatophyta</taxon>
        <taxon>Magnoliopsida</taxon>
        <taxon>eudicotyledons</taxon>
        <taxon>Gunneridae</taxon>
        <taxon>Pentapetalae</taxon>
        <taxon>asterids</taxon>
        <taxon>lamiids</taxon>
        <taxon>Solanales</taxon>
        <taxon>Solanaceae</taxon>
        <taxon>Solanoideae</taxon>
        <taxon>Datureae</taxon>
        <taxon>Datura</taxon>
    </lineage>
</organism>
<feature type="compositionally biased region" description="Gly residues" evidence="1">
    <location>
        <begin position="42"/>
        <end position="51"/>
    </location>
</feature>
<sequence length="51" mass="5501">AGCFVVDVEFLVSRYSRGEGEEEKSGGGFRRRMRRESEGEGCRGGGSSVGQ</sequence>
<comment type="caution">
    <text evidence="2">The sequence shown here is derived from an EMBL/GenBank/DDBJ whole genome shotgun (WGS) entry which is preliminary data.</text>
</comment>
<evidence type="ECO:0000313" key="2">
    <source>
        <dbReference type="EMBL" id="MCE5167247.1"/>
    </source>
</evidence>
<feature type="non-terminal residue" evidence="2">
    <location>
        <position position="1"/>
    </location>
</feature>
<proteinExistence type="predicted"/>
<keyword evidence="3" id="KW-1185">Reference proteome</keyword>
<evidence type="ECO:0000256" key="1">
    <source>
        <dbReference type="SAM" id="MobiDB-lite"/>
    </source>
</evidence>
<dbReference type="Proteomes" id="UP000823775">
    <property type="component" value="Unassembled WGS sequence"/>
</dbReference>
<name>A0ABS8Y8C1_DATST</name>
<reference evidence="2 3" key="1">
    <citation type="journal article" date="2021" name="BMC Genomics">
        <title>Datura genome reveals duplications of psychoactive alkaloid biosynthetic genes and high mutation rate following tissue culture.</title>
        <authorList>
            <person name="Rajewski A."/>
            <person name="Carter-House D."/>
            <person name="Stajich J."/>
            <person name="Litt A."/>
        </authorList>
    </citation>
    <scope>NUCLEOTIDE SEQUENCE [LARGE SCALE GENOMIC DNA]</scope>
    <source>
        <strain evidence="2">AR-01</strain>
    </source>
</reference>
<evidence type="ECO:0000313" key="3">
    <source>
        <dbReference type="Proteomes" id="UP000823775"/>
    </source>
</evidence>
<gene>
    <name evidence="2" type="ORF">HAX54_044663</name>
</gene>
<accession>A0ABS8Y8C1</accession>
<protein>
    <submittedName>
        <fullName evidence="2">Uncharacterized protein</fullName>
    </submittedName>
</protein>
<feature type="region of interest" description="Disordered" evidence="1">
    <location>
        <begin position="17"/>
        <end position="51"/>
    </location>
</feature>